<gene>
    <name evidence="1" type="ORF">A0J61_09801</name>
</gene>
<dbReference type="OrthoDB" id="2443300at2759"/>
<evidence type="ECO:0000313" key="2">
    <source>
        <dbReference type="Proteomes" id="UP000093000"/>
    </source>
</evidence>
<protein>
    <recommendedName>
        <fullName evidence="3">Endonuclease/exonuclease/phosphatase domain-containing protein</fullName>
    </recommendedName>
</protein>
<dbReference type="InParanoid" id="A0A1C7N0I6"/>
<organism evidence="1 2">
    <name type="scientific">Choanephora cucurbitarum</name>
    <dbReference type="NCBI Taxonomy" id="101091"/>
    <lineage>
        <taxon>Eukaryota</taxon>
        <taxon>Fungi</taxon>
        <taxon>Fungi incertae sedis</taxon>
        <taxon>Mucoromycota</taxon>
        <taxon>Mucoromycotina</taxon>
        <taxon>Mucoromycetes</taxon>
        <taxon>Mucorales</taxon>
        <taxon>Mucorineae</taxon>
        <taxon>Choanephoraceae</taxon>
        <taxon>Choanephoroideae</taxon>
        <taxon>Choanephora</taxon>
    </lineage>
</organism>
<reference evidence="1 2" key="1">
    <citation type="submission" date="2016-03" db="EMBL/GenBank/DDBJ databases">
        <title>Choanephora cucurbitarum.</title>
        <authorList>
            <person name="Min B."/>
            <person name="Park H."/>
            <person name="Park J.-H."/>
            <person name="Shin H.-D."/>
            <person name="Choi I.-G."/>
        </authorList>
    </citation>
    <scope>NUCLEOTIDE SEQUENCE [LARGE SCALE GENOMIC DNA]</scope>
    <source>
        <strain evidence="1 2">KUS-F28377</strain>
    </source>
</reference>
<dbReference type="SUPFAM" id="SSF56219">
    <property type="entry name" value="DNase I-like"/>
    <property type="match status" value="1"/>
</dbReference>
<dbReference type="Proteomes" id="UP000093000">
    <property type="component" value="Unassembled WGS sequence"/>
</dbReference>
<evidence type="ECO:0000313" key="1">
    <source>
        <dbReference type="EMBL" id="OBZ82149.1"/>
    </source>
</evidence>
<keyword evidence="2" id="KW-1185">Reference proteome</keyword>
<dbReference type="Gene3D" id="3.60.10.10">
    <property type="entry name" value="Endonuclease/exonuclease/phosphatase"/>
    <property type="match status" value="1"/>
</dbReference>
<accession>A0A1C7N0I6</accession>
<proteinExistence type="predicted"/>
<dbReference type="EMBL" id="LUGH01000940">
    <property type="protein sequence ID" value="OBZ82149.1"/>
    <property type="molecule type" value="Genomic_DNA"/>
</dbReference>
<name>A0A1C7N0I6_9FUNG</name>
<comment type="caution">
    <text evidence="1">The sequence shown here is derived from an EMBL/GenBank/DDBJ whole genome shotgun (WGS) entry which is preliminary data.</text>
</comment>
<evidence type="ECO:0008006" key="3">
    <source>
        <dbReference type="Google" id="ProtNLM"/>
    </source>
</evidence>
<dbReference type="InterPro" id="IPR036691">
    <property type="entry name" value="Endo/exonu/phosph_ase_sf"/>
</dbReference>
<feature type="non-terminal residue" evidence="1">
    <location>
        <position position="246"/>
    </location>
</feature>
<dbReference type="AlphaFoldDB" id="A0A1C7N0I6"/>
<sequence length="246" mass="28209">MLHLSDDLLPDMDRVILSEVSSPNQLFLPFYVVVIYAPANSARERREFFSTLYTTLQSPTLALNFDRLLCMGDFNYSYLRPNLSTATSLEWVSSLDTYCFNALQAFDLHELPTFRRNDSITSTIDYIFASHSFRNVLVDANLHLINPSWTDHSLLSVRMALAAAPTGPGLWRANPRLLQNPAYQQRLIDVIPLLLAEATSKFVTPQDQWDFFKKALKRVTKCFGVNRAKDHKTRLRGLQSQRNHLL</sequence>